<dbReference type="GO" id="GO:0005905">
    <property type="term" value="C:clathrin-coated pit"/>
    <property type="evidence" value="ECO:0007669"/>
    <property type="project" value="UniProtKB-KW"/>
</dbReference>
<dbReference type="Gene3D" id="3.30.450.60">
    <property type="match status" value="2"/>
</dbReference>
<comment type="function">
    <text evidence="12">Subunit of clathrin-associated adaptor protein complex 1 that plays a role in protein sorting in the trans-Golgi network (TGN) and endosomes. The AP complexes mediate the recruitment of clathrin to membranes and the recognition of sorting signals within the cytosolic tails of transmembrane cargo molecules.</text>
</comment>
<organism evidence="16 17">
    <name type="scientific">Eschrichtius robustus</name>
    <name type="common">California gray whale</name>
    <name type="synonym">Eschrichtius gibbosus</name>
    <dbReference type="NCBI Taxonomy" id="9764"/>
    <lineage>
        <taxon>Eukaryota</taxon>
        <taxon>Metazoa</taxon>
        <taxon>Chordata</taxon>
        <taxon>Craniata</taxon>
        <taxon>Vertebrata</taxon>
        <taxon>Euteleostomi</taxon>
        <taxon>Mammalia</taxon>
        <taxon>Eutheria</taxon>
        <taxon>Laurasiatheria</taxon>
        <taxon>Artiodactyla</taxon>
        <taxon>Whippomorpha</taxon>
        <taxon>Cetacea</taxon>
        <taxon>Mysticeti</taxon>
        <taxon>Eschrichtiidae</taxon>
        <taxon>Eschrichtius</taxon>
    </lineage>
</organism>
<keyword evidence="8" id="KW-0333">Golgi apparatus</keyword>
<evidence type="ECO:0000256" key="5">
    <source>
        <dbReference type="ARBA" id="ARBA00022448"/>
    </source>
</evidence>
<accession>A0AB34I578</accession>
<dbReference type="InterPro" id="IPR011012">
    <property type="entry name" value="Longin-like_dom_sf"/>
</dbReference>
<keyword evidence="17" id="KW-1185">Reference proteome</keyword>
<dbReference type="PROSITE" id="PS00991">
    <property type="entry name" value="CLAT_ADAPTOR_M_2"/>
    <property type="match status" value="1"/>
</dbReference>
<evidence type="ECO:0000256" key="6">
    <source>
        <dbReference type="ARBA" id="ARBA00022553"/>
    </source>
</evidence>
<dbReference type="FunFam" id="3.30.450.60:FF:000002">
    <property type="entry name" value="AP-2 complex subunit mu, putative"/>
    <property type="match status" value="1"/>
</dbReference>
<comment type="caution">
    <text evidence="16">The sequence shown here is derived from an EMBL/GenBank/DDBJ whole genome shotgun (WGS) entry which is preliminary data.</text>
</comment>
<sequence>MSASAVFILDVKGKVRLGAGSGERTESLDPSSDQTFSAHPQPLISRNYKGDVAMSEIEHFMPLLMQREEEGALAPLMSHGRVHFLWIKYSNLYCIRGHGRIPGGPEWWAAQAQRWWAGTRGAQYSSGSGWRVRVQGLCSIGTLQNGTFSLTSLPAVVATTLKNANASLVYSFLYKTVEVFSEYFKELEEESIRDNFVIVYELLDELMDFGFPQTTDSKILQEYITQQGNKLETGKSRVPPTVTNAVSWRSEGIKYKKNEVFIDVIESVNLLVNANGSVLLSEIVGTIKLKVFLSGMPELRLGLNDRVLFELTGRSRITLLTRLRVSGSKNKSVELEDVKFHQCVRLSRFDNDRTISFIPPDGDFELMSYRLSTQVKPLIWIESVIEKFSHSRVEIMVKAKGQFKKQSVANSVEISVPVPSDADSPRFKTSVGSAKYMPEKNVVIWSIKSFPGGKEYLMRAHFGLPSVEKEEVEGRPPIGVKFEIPYFTVSGIQVRYMKIIEKSGYQALPWVRYITQSGGSPTWHLQRELSSTPLYLLCPGWPHLSRM</sequence>
<comment type="subcellular location">
    <subcellularLocation>
        <location evidence="1">Cytoplasmic vesicle</location>
        <location evidence="1">Clathrin-coated vesicle membrane</location>
        <topology evidence="1">Peripheral membrane protein</topology>
        <orientation evidence="1">Cytoplasmic side</orientation>
    </subcellularLocation>
    <subcellularLocation>
        <location evidence="3">Golgi apparatus</location>
    </subcellularLocation>
    <subcellularLocation>
        <location evidence="2">Membrane</location>
        <location evidence="2">Coated pit</location>
        <topology evidence="2">Peripheral membrane protein</topology>
        <orientation evidence="2">Cytoplasmic side</orientation>
    </subcellularLocation>
</comment>
<dbReference type="InterPro" id="IPR018240">
    <property type="entry name" value="Clathrin_mu_CS"/>
</dbReference>
<evidence type="ECO:0000256" key="2">
    <source>
        <dbReference type="ARBA" id="ARBA00004277"/>
    </source>
</evidence>
<dbReference type="GO" id="GO:0030131">
    <property type="term" value="C:clathrin adaptor complex"/>
    <property type="evidence" value="ECO:0007669"/>
    <property type="project" value="UniProtKB-UniRule"/>
</dbReference>
<dbReference type="CDD" id="cd14835">
    <property type="entry name" value="AP1_Mu_N"/>
    <property type="match status" value="1"/>
</dbReference>
<evidence type="ECO:0000259" key="15">
    <source>
        <dbReference type="PROSITE" id="PS51072"/>
    </source>
</evidence>
<feature type="domain" description="MHD" evidence="15">
    <location>
        <begin position="257"/>
        <end position="523"/>
    </location>
</feature>
<dbReference type="GO" id="GO:0030665">
    <property type="term" value="C:clathrin-coated vesicle membrane"/>
    <property type="evidence" value="ECO:0007669"/>
    <property type="project" value="UniProtKB-SubCell"/>
</dbReference>
<comment type="similarity">
    <text evidence="4 13">Belongs to the adaptor complexes medium subunit family.</text>
</comment>
<keyword evidence="5 13" id="KW-0813">Transport</keyword>
<evidence type="ECO:0000313" key="16">
    <source>
        <dbReference type="EMBL" id="KAJ8798201.1"/>
    </source>
</evidence>
<keyword evidence="11" id="KW-0968">Cytoplasmic vesicle</keyword>
<evidence type="ECO:0000256" key="3">
    <source>
        <dbReference type="ARBA" id="ARBA00004555"/>
    </source>
</evidence>
<evidence type="ECO:0000256" key="8">
    <source>
        <dbReference type="ARBA" id="ARBA00023034"/>
    </source>
</evidence>
<protein>
    <recommendedName>
        <fullName evidence="15">MHD domain-containing protein</fullName>
    </recommendedName>
</protein>
<keyword evidence="9" id="KW-0472">Membrane</keyword>
<proteinExistence type="inferred from homology"/>
<dbReference type="PRINTS" id="PR00314">
    <property type="entry name" value="CLATHRINADPT"/>
</dbReference>
<reference evidence="16 17" key="1">
    <citation type="submission" date="2022-11" db="EMBL/GenBank/DDBJ databases">
        <title>Whole genome sequence of Eschrichtius robustus ER-17-0199.</title>
        <authorList>
            <person name="Bruniche-Olsen A."/>
            <person name="Black A.N."/>
            <person name="Fields C.J."/>
            <person name="Walden K."/>
            <person name="Dewoody J.A."/>
        </authorList>
    </citation>
    <scope>NUCLEOTIDE SEQUENCE [LARGE SCALE GENOMIC DNA]</scope>
    <source>
        <strain evidence="16">ER-17-0199</strain>
        <tissue evidence="16">Blubber</tissue>
    </source>
</reference>
<dbReference type="PANTHER" id="PTHR10529">
    <property type="entry name" value="AP COMPLEX SUBUNIT MU"/>
    <property type="match status" value="1"/>
</dbReference>
<feature type="compositionally biased region" description="Polar residues" evidence="14">
    <location>
        <begin position="28"/>
        <end position="38"/>
    </location>
</feature>
<dbReference type="PROSITE" id="PS51072">
    <property type="entry name" value="MHD"/>
    <property type="match status" value="1"/>
</dbReference>
<evidence type="ECO:0000256" key="10">
    <source>
        <dbReference type="ARBA" id="ARBA00023176"/>
    </source>
</evidence>
<evidence type="ECO:0000256" key="7">
    <source>
        <dbReference type="ARBA" id="ARBA00022927"/>
    </source>
</evidence>
<dbReference type="Gene3D" id="2.60.40.1170">
    <property type="entry name" value="Mu homology domain, subdomain B"/>
    <property type="match status" value="2"/>
</dbReference>
<dbReference type="InterPro" id="IPR050431">
    <property type="entry name" value="Adaptor_comp_med_subunit"/>
</dbReference>
<name>A0AB34I578_ESCRO</name>
<evidence type="ECO:0000313" key="17">
    <source>
        <dbReference type="Proteomes" id="UP001159641"/>
    </source>
</evidence>
<feature type="region of interest" description="Disordered" evidence="14">
    <location>
        <begin position="20"/>
        <end position="40"/>
    </location>
</feature>
<dbReference type="AlphaFoldDB" id="A0AB34I578"/>
<dbReference type="GO" id="GO:0016192">
    <property type="term" value="P:vesicle-mediated transport"/>
    <property type="evidence" value="ECO:0007669"/>
    <property type="project" value="InterPro"/>
</dbReference>
<dbReference type="SUPFAM" id="SSF49447">
    <property type="entry name" value="Second domain of Mu2 adaptin subunit (ap50) of ap2 adaptor"/>
    <property type="match status" value="1"/>
</dbReference>
<evidence type="ECO:0000256" key="1">
    <source>
        <dbReference type="ARBA" id="ARBA00004145"/>
    </source>
</evidence>
<dbReference type="InterPro" id="IPR001392">
    <property type="entry name" value="Clathrin_mu"/>
</dbReference>
<keyword evidence="7 13" id="KW-0653">Protein transport</keyword>
<gene>
    <name evidence="16" type="ORF">J1605_016834</name>
</gene>
<keyword evidence="10" id="KW-0168">Coated pit</keyword>
<dbReference type="SUPFAM" id="SSF64356">
    <property type="entry name" value="SNARE-like"/>
    <property type="match status" value="2"/>
</dbReference>
<evidence type="ECO:0000256" key="9">
    <source>
        <dbReference type="ARBA" id="ARBA00023136"/>
    </source>
</evidence>
<evidence type="ECO:0000256" key="12">
    <source>
        <dbReference type="ARBA" id="ARBA00057121"/>
    </source>
</evidence>
<evidence type="ECO:0000256" key="11">
    <source>
        <dbReference type="ARBA" id="ARBA00023329"/>
    </source>
</evidence>
<keyword evidence="6" id="KW-0597">Phosphoprotein</keyword>
<dbReference type="InterPro" id="IPR028565">
    <property type="entry name" value="MHD"/>
</dbReference>
<dbReference type="Pfam" id="PF00928">
    <property type="entry name" value="Adap_comp_sub"/>
    <property type="match status" value="1"/>
</dbReference>
<dbReference type="EMBL" id="JAIQCJ010000082">
    <property type="protein sequence ID" value="KAJ8798201.1"/>
    <property type="molecule type" value="Genomic_DNA"/>
</dbReference>
<dbReference type="GO" id="GO:0006886">
    <property type="term" value="P:intracellular protein transport"/>
    <property type="evidence" value="ECO:0007669"/>
    <property type="project" value="UniProtKB-UniRule"/>
</dbReference>
<evidence type="ECO:0000256" key="4">
    <source>
        <dbReference type="ARBA" id="ARBA00005324"/>
    </source>
</evidence>
<dbReference type="GO" id="GO:0005802">
    <property type="term" value="C:trans-Golgi network"/>
    <property type="evidence" value="ECO:0007669"/>
    <property type="project" value="UniProtKB-ARBA"/>
</dbReference>
<dbReference type="Proteomes" id="UP001159641">
    <property type="component" value="Unassembled WGS sequence"/>
</dbReference>
<evidence type="ECO:0000256" key="13">
    <source>
        <dbReference type="PIRNR" id="PIRNR005992"/>
    </source>
</evidence>
<dbReference type="FunFam" id="2.60.40.1170:FF:000002">
    <property type="entry name" value="AP-1 complex subunit mu-1 isoform 1"/>
    <property type="match status" value="1"/>
</dbReference>
<evidence type="ECO:0000256" key="14">
    <source>
        <dbReference type="SAM" id="MobiDB-lite"/>
    </source>
</evidence>
<dbReference type="InterPro" id="IPR036168">
    <property type="entry name" value="AP2_Mu_C_sf"/>
</dbReference>
<dbReference type="PIRSF" id="PIRSF005992">
    <property type="entry name" value="Clathrin_mu"/>
    <property type="match status" value="1"/>
</dbReference>
<dbReference type="PROSITE" id="PS00990">
    <property type="entry name" value="CLAT_ADAPTOR_M_1"/>
    <property type="match status" value="1"/>
</dbReference>